<evidence type="ECO:0000256" key="1">
    <source>
        <dbReference type="ARBA" id="ARBA00004651"/>
    </source>
</evidence>
<evidence type="ECO:0000256" key="3">
    <source>
        <dbReference type="ARBA" id="ARBA00022692"/>
    </source>
</evidence>
<comment type="caution">
    <text evidence="8">The sequence shown here is derived from an EMBL/GenBank/DDBJ whole genome shotgun (WGS) entry which is preliminary data.</text>
</comment>
<keyword evidence="3 6" id="KW-0812">Transmembrane</keyword>
<protein>
    <submittedName>
        <fullName evidence="8">Type II secretion system protein</fullName>
    </submittedName>
</protein>
<gene>
    <name evidence="8" type="ORF">EHW97_07645</name>
</gene>
<evidence type="ECO:0000256" key="6">
    <source>
        <dbReference type="SAM" id="Phobius"/>
    </source>
</evidence>
<evidence type="ECO:0000256" key="2">
    <source>
        <dbReference type="ARBA" id="ARBA00022475"/>
    </source>
</evidence>
<dbReference type="AlphaFoldDB" id="A0A3N6WL50"/>
<evidence type="ECO:0000259" key="7">
    <source>
        <dbReference type="Pfam" id="PF00482"/>
    </source>
</evidence>
<evidence type="ECO:0000313" key="8">
    <source>
        <dbReference type="EMBL" id="RQN08179.1"/>
    </source>
</evidence>
<reference evidence="8 9" key="1">
    <citation type="submission" date="2018-11" db="EMBL/GenBank/DDBJ databases">
        <authorList>
            <person name="Li F."/>
        </authorList>
    </citation>
    <scope>NUCLEOTIDE SEQUENCE [LARGE SCALE GENOMIC DNA]</scope>
    <source>
        <strain evidence="8 9">YS17T</strain>
    </source>
</reference>
<sequence>MTVLAAVGVGLAVLAWKPSPGWVVATRLHRTVQLPRTRLAGGAIVALGPVAGAVAVSMRPALLLVAGVGTGVAVFALRRWRRARRRAAAARREAEVCELVLVLAAALRAGLPAPTALAQVAREFPMLLPVAHAARLGGDVPGALHHQSRGEGGSALARLSAAWKVAETSGAPLAAVLDRLTVTEREERDVRREVEAGVAPARATAVLMATLPVFGLLLGSGLGGDPVHLILDNLLVAGVVAVGVALACLGVWWIDRIADGAERGAA</sequence>
<dbReference type="EMBL" id="RQJX01000008">
    <property type="protein sequence ID" value="RQN08179.1"/>
    <property type="molecule type" value="Genomic_DNA"/>
</dbReference>
<dbReference type="PANTHER" id="PTHR35007:SF4">
    <property type="entry name" value="CONSERVED TRANSMEMBRANE PROTEIN-RELATED"/>
    <property type="match status" value="1"/>
</dbReference>
<dbReference type="Pfam" id="PF00482">
    <property type="entry name" value="T2SSF"/>
    <property type="match status" value="1"/>
</dbReference>
<feature type="transmembrane region" description="Helical" evidence="6">
    <location>
        <begin position="49"/>
        <end position="77"/>
    </location>
</feature>
<dbReference type="PANTHER" id="PTHR35007">
    <property type="entry name" value="INTEGRAL MEMBRANE PROTEIN-RELATED"/>
    <property type="match status" value="1"/>
</dbReference>
<name>A0A3N6WL50_9ACTN</name>
<keyword evidence="5 6" id="KW-0472">Membrane</keyword>
<organism evidence="8 9">
    <name type="scientific">Aeromicrobium camelliae</name>
    <dbReference type="NCBI Taxonomy" id="1538144"/>
    <lineage>
        <taxon>Bacteria</taxon>
        <taxon>Bacillati</taxon>
        <taxon>Actinomycetota</taxon>
        <taxon>Actinomycetes</taxon>
        <taxon>Propionibacteriales</taxon>
        <taxon>Nocardioidaceae</taxon>
        <taxon>Aeromicrobium</taxon>
    </lineage>
</organism>
<dbReference type="OrthoDB" id="3748275at2"/>
<feature type="transmembrane region" description="Helical" evidence="6">
    <location>
        <begin position="234"/>
        <end position="254"/>
    </location>
</feature>
<keyword evidence="4 6" id="KW-1133">Transmembrane helix</keyword>
<accession>A0A3N6WL50</accession>
<evidence type="ECO:0000313" key="9">
    <source>
        <dbReference type="Proteomes" id="UP000275225"/>
    </source>
</evidence>
<evidence type="ECO:0000256" key="5">
    <source>
        <dbReference type="ARBA" id="ARBA00023136"/>
    </source>
</evidence>
<feature type="transmembrane region" description="Helical" evidence="6">
    <location>
        <begin position="201"/>
        <end position="222"/>
    </location>
</feature>
<proteinExistence type="predicted"/>
<dbReference type="Proteomes" id="UP000275225">
    <property type="component" value="Unassembled WGS sequence"/>
</dbReference>
<comment type="subcellular location">
    <subcellularLocation>
        <location evidence="1">Cell membrane</location>
        <topology evidence="1">Multi-pass membrane protein</topology>
    </subcellularLocation>
</comment>
<feature type="domain" description="Type II secretion system protein GspF" evidence="7">
    <location>
        <begin position="102"/>
        <end position="217"/>
    </location>
</feature>
<dbReference type="GO" id="GO:0005886">
    <property type="term" value="C:plasma membrane"/>
    <property type="evidence" value="ECO:0007669"/>
    <property type="project" value="UniProtKB-SubCell"/>
</dbReference>
<evidence type="ECO:0000256" key="4">
    <source>
        <dbReference type="ARBA" id="ARBA00022989"/>
    </source>
</evidence>
<dbReference type="InterPro" id="IPR018076">
    <property type="entry name" value="T2SS_GspF_dom"/>
</dbReference>
<dbReference type="RefSeq" id="WP_124236575.1">
    <property type="nucleotide sequence ID" value="NZ_JBHUFI010000006.1"/>
</dbReference>
<keyword evidence="2" id="KW-1003">Cell membrane</keyword>
<keyword evidence="9" id="KW-1185">Reference proteome</keyword>